<protein>
    <submittedName>
        <fullName evidence="1">Uncharacterized protein</fullName>
    </submittedName>
</protein>
<name>A0A0E9QL64_ANGAN</name>
<dbReference type="EMBL" id="GBXM01091507">
    <property type="protein sequence ID" value="JAH17070.1"/>
    <property type="molecule type" value="Transcribed_RNA"/>
</dbReference>
<reference evidence="1" key="1">
    <citation type="submission" date="2014-11" db="EMBL/GenBank/DDBJ databases">
        <authorList>
            <person name="Amaro Gonzalez C."/>
        </authorList>
    </citation>
    <scope>NUCLEOTIDE SEQUENCE</scope>
</reference>
<organism evidence="1">
    <name type="scientific">Anguilla anguilla</name>
    <name type="common">European freshwater eel</name>
    <name type="synonym">Muraena anguilla</name>
    <dbReference type="NCBI Taxonomy" id="7936"/>
    <lineage>
        <taxon>Eukaryota</taxon>
        <taxon>Metazoa</taxon>
        <taxon>Chordata</taxon>
        <taxon>Craniata</taxon>
        <taxon>Vertebrata</taxon>
        <taxon>Euteleostomi</taxon>
        <taxon>Actinopterygii</taxon>
        <taxon>Neopterygii</taxon>
        <taxon>Teleostei</taxon>
        <taxon>Anguilliformes</taxon>
        <taxon>Anguillidae</taxon>
        <taxon>Anguilla</taxon>
    </lineage>
</organism>
<reference evidence="1" key="2">
    <citation type="journal article" date="2015" name="Fish Shellfish Immunol.">
        <title>Early steps in the European eel (Anguilla anguilla)-Vibrio vulnificus interaction in the gills: Role of the RtxA13 toxin.</title>
        <authorList>
            <person name="Callol A."/>
            <person name="Pajuelo D."/>
            <person name="Ebbesson L."/>
            <person name="Teles M."/>
            <person name="MacKenzie S."/>
            <person name="Amaro C."/>
        </authorList>
    </citation>
    <scope>NUCLEOTIDE SEQUENCE</scope>
</reference>
<sequence>MHITLGWKSSTFNLLVWLAKGLQLI</sequence>
<proteinExistence type="predicted"/>
<accession>A0A0E9QL64</accession>
<evidence type="ECO:0000313" key="1">
    <source>
        <dbReference type="EMBL" id="JAH17070.1"/>
    </source>
</evidence>
<dbReference type="AlphaFoldDB" id="A0A0E9QL64"/>